<dbReference type="Proteomes" id="UP000320386">
    <property type="component" value="Chromosome"/>
</dbReference>
<name>A0A518BTF4_9BACT</name>
<sequence>MADAQRHHASRLARCAASLAGLLLILLLAACSSPHRIEIDNALYSGNYGYARVEIQDDMEDDRDDRDYILDRMRVALLTMADGYPHAANTTFEELYDTLRIQGINADRTVASVVVNEGVKIWKGEPFEQALAFTYYGLQQASLGQWGNARAALDNALFYLRDFADDDEEFDKVELAERATDPDADEDYLDAGYIAQPSNYTLGYLLNGIANHQLGRPDESNEMLAFAAGLNPKLKETTELIRGGDYNTVLVVAWGLGPKKTAEGMDGAIAMFRPRTLSDNATLRVRHNEQDLGPFPVVTNVNQMATDHRWNNLEDVRVFKSIAGTAMVYGGLTAAQAGANNDNEALVIAGLVTALSGAMLKATASADTRYCEATAQRYYVVPLKLEPGKTVELTISGKPGSRLVLAGLDPPSGPRAQLRYVRLPTGPAIEQRPWATSGKVCYHTPYAKATIPLTADAAKPLPAGGRDARPPSDEVLADLLVVNAVPNITYGSLIEMYRREKWLLTIQDQYGRVGLHVLEGGRSLVSPLPGTTGFARLFGQIHPAYRGKSE</sequence>
<gene>
    <name evidence="1" type="ORF">Pan265_00610</name>
</gene>
<evidence type="ECO:0008006" key="3">
    <source>
        <dbReference type="Google" id="ProtNLM"/>
    </source>
</evidence>
<keyword evidence="2" id="KW-1185">Reference proteome</keyword>
<dbReference type="OrthoDB" id="7319921at2"/>
<protein>
    <recommendedName>
        <fullName evidence="3">Lipoprotein</fullName>
    </recommendedName>
</protein>
<evidence type="ECO:0000313" key="2">
    <source>
        <dbReference type="Proteomes" id="UP000320386"/>
    </source>
</evidence>
<evidence type="ECO:0000313" key="1">
    <source>
        <dbReference type="EMBL" id="QDU70239.1"/>
    </source>
</evidence>
<dbReference type="RefSeq" id="WP_145444257.1">
    <property type="nucleotide sequence ID" value="NZ_CP036280.1"/>
</dbReference>
<dbReference type="KEGG" id="mcad:Pan265_00610"/>
<reference evidence="1 2" key="1">
    <citation type="submission" date="2019-02" db="EMBL/GenBank/DDBJ databases">
        <title>Deep-cultivation of Planctomycetes and their phenomic and genomic characterization uncovers novel biology.</title>
        <authorList>
            <person name="Wiegand S."/>
            <person name="Jogler M."/>
            <person name="Boedeker C."/>
            <person name="Pinto D."/>
            <person name="Vollmers J."/>
            <person name="Rivas-Marin E."/>
            <person name="Kohn T."/>
            <person name="Peeters S.H."/>
            <person name="Heuer A."/>
            <person name="Rast P."/>
            <person name="Oberbeckmann S."/>
            <person name="Bunk B."/>
            <person name="Jeske O."/>
            <person name="Meyerdierks A."/>
            <person name="Storesund J.E."/>
            <person name="Kallscheuer N."/>
            <person name="Luecker S."/>
            <person name="Lage O.M."/>
            <person name="Pohl T."/>
            <person name="Merkel B.J."/>
            <person name="Hornburger P."/>
            <person name="Mueller R.-W."/>
            <person name="Bruemmer F."/>
            <person name="Labrenz M."/>
            <person name="Spormann A.M."/>
            <person name="Op den Camp H."/>
            <person name="Overmann J."/>
            <person name="Amann R."/>
            <person name="Jetten M.S.M."/>
            <person name="Mascher T."/>
            <person name="Medema M.H."/>
            <person name="Devos D.P."/>
            <person name="Kaster A.-K."/>
            <person name="Ovreas L."/>
            <person name="Rohde M."/>
            <person name="Galperin M.Y."/>
            <person name="Jogler C."/>
        </authorList>
    </citation>
    <scope>NUCLEOTIDE SEQUENCE [LARGE SCALE GENOMIC DNA]</scope>
    <source>
        <strain evidence="1 2">Pan265</strain>
    </source>
</reference>
<dbReference type="AlphaFoldDB" id="A0A518BTF4"/>
<dbReference type="PROSITE" id="PS51257">
    <property type="entry name" value="PROKAR_LIPOPROTEIN"/>
    <property type="match status" value="1"/>
</dbReference>
<proteinExistence type="predicted"/>
<organism evidence="1 2">
    <name type="scientific">Mucisphaera calidilacus</name>
    <dbReference type="NCBI Taxonomy" id="2527982"/>
    <lineage>
        <taxon>Bacteria</taxon>
        <taxon>Pseudomonadati</taxon>
        <taxon>Planctomycetota</taxon>
        <taxon>Phycisphaerae</taxon>
        <taxon>Phycisphaerales</taxon>
        <taxon>Phycisphaeraceae</taxon>
        <taxon>Mucisphaera</taxon>
    </lineage>
</organism>
<accession>A0A518BTF4</accession>
<dbReference type="EMBL" id="CP036280">
    <property type="protein sequence ID" value="QDU70239.1"/>
    <property type="molecule type" value="Genomic_DNA"/>
</dbReference>